<feature type="compositionally biased region" description="Basic and acidic residues" evidence="1">
    <location>
        <begin position="21"/>
        <end position="33"/>
    </location>
</feature>
<evidence type="ECO:0000256" key="1">
    <source>
        <dbReference type="SAM" id="MobiDB-lite"/>
    </source>
</evidence>
<accession>F2DEX5</accession>
<evidence type="ECO:0000313" key="2">
    <source>
        <dbReference type="EMBL" id="BAJ93646.1"/>
    </source>
</evidence>
<dbReference type="EMBL" id="AK362442">
    <property type="protein sequence ID" value="BAJ93646.1"/>
    <property type="molecule type" value="mRNA"/>
</dbReference>
<protein>
    <submittedName>
        <fullName evidence="2">Predicted protein</fullName>
    </submittedName>
</protein>
<reference evidence="2" key="1">
    <citation type="journal article" date="2011" name="Plant Physiol.">
        <title>Comprehensive sequence analysis of 24,783 barley full-length cDNAs derived from 12 clone libraries.</title>
        <authorList>
            <person name="Matsumoto T."/>
            <person name="Tanaka T."/>
            <person name="Sakai H."/>
            <person name="Amano N."/>
            <person name="Kanamori H."/>
            <person name="Kurita K."/>
            <person name="Kikuta A."/>
            <person name="Kamiya K."/>
            <person name="Yamamoto M."/>
            <person name="Ikawa H."/>
            <person name="Fujii N."/>
            <person name="Hori K."/>
            <person name="Itoh T."/>
            <person name="Sato K."/>
        </authorList>
    </citation>
    <scope>NUCLEOTIDE SEQUENCE</scope>
    <source>
        <tissue evidence="2">Shoot and root</tissue>
    </source>
</reference>
<feature type="region of interest" description="Disordered" evidence="1">
    <location>
        <begin position="1"/>
        <end position="70"/>
    </location>
</feature>
<feature type="compositionally biased region" description="Basic residues" evidence="1">
    <location>
        <begin position="1"/>
        <end position="15"/>
    </location>
</feature>
<organism evidence="2">
    <name type="scientific">Hordeum vulgare subsp. vulgare</name>
    <name type="common">Domesticated barley</name>
    <dbReference type="NCBI Taxonomy" id="112509"/>
    <lineage>
        <taxon>Eukaryota</taxon>
        <taxon>Viridiplantae</taxon>
        <taxon>Streptophyta</taxon>
        <taxon>Embryophyta</taxon>
        <taxon>Tracheophyta</taxon>
        <taxon>Spermatophyta</taxon>
        <taxon>Magnoliopsida</taxon>
        <taxon>Liliopsida</taxon>
        <taxon>Poales</taxon>
        <taxon>Poaceae</taxon>
        <taxon>BOP clade</taxon>
        <taxon>Pooideae</taxon>
        <taxon>Triticodae</taxon>
        <taxon>Triticeae</taxon>
        <taxon>Hordeinae</taxon>
        <taxon>Hordeum</taxon>
    </lineage>
</organism>
<proteinExistence type="evidence at transcript level"/>
<dbReference type="AlphaFoldDB" id="F2DEX5"/>
<dbReference type="EMBL" id="AK362673">
    <property type="protein sequence ID" value="BAJ93877.1"/>
    <property type="molecule type" value="mRNA"/>
</dbReference>
<name>F2DEX5_HORVV</name>
<sequence>MPHRRLPSQRHRRLKQPMPMPRREQGPGTRRSDIPSCRTSRCQKGQREQRGCRKVGNSGDELQYSPDSEL</sequence>